<dbReference type="AlphaFoldDB" id="A0A2P2Q9X0"/>
<protein>
    <submittedName>
        <fullName evidence="1">Uncharacterized protein</fullName>
    </submittedName>
</protein>
<reference evidence="1" key="1">
    <citation type="submission" date="2018-02" db="EMBL/GenBank/DDBJ databases">
        <title>Rhizophora mucronata_Transcriptome.</title>
        <authorList>
            <person name="Meera S.P."/>
            <person name="Sreeshan A."/>
            <person name="Augustine A."/>
        </authorList>
    </citation>
    <scope>NUCLEOTIDE SEQUENCE</scope>
    <source>
        <tissue evidence="1">Leaf</tissue>
    </source>
</reference>
<proteinExistence type="predicted"/>
<dbReference type="EMBL" id="GGEC01083318">
    <property type="protein sequence ID" value="MBX63802.1"/>
    <property type="molecule type" value="Transcribed_RNA"/>
</dbReference>
<name>A0A2P2Q9X0_RHIMU</name>
<organism evidence="1">
    <name type="scientific">Rhizophora mucronata</name>
    <name type="common">Asiatic mangrove</name>
    <dbReference type="NCBI Taxonomy" id="61149"/>
    <lineage>
        <taxon>Eukaryota</taxon>
        <taxon>Viridiplantae</taxon>
        <taxon>Streptophyta</taxon>
        <taxon>Embryophyta</taxon>
        <taxon>Tracheophyta</taxon>
        <taxon>Spermatophyta</taxon>
        <taxon>Magnoliopsida</taxon>
        <taxon>eudicotyledons</taxon>
        <taxon>Gunneridae</taxon>
        <taxon>Pentapetalae</taxon>
        <taxon>rosids</taxon>
        <taxon>fabids</taxon>
        <taxon>Malpighiales</taxon>
        <taxon>Rhizophoraceae</taxon>
        <taxon>Rhizophora</taxon>
    </lineage>
</organism>
<sequence length="50" mass="5851">MSKFSSAAISRNTQEHYKIRSNCLMRFSEMYGSLAGQKWDFDGRKDGWDL</sequence>
<evidence type="ECO:0000313" key="1">
    <source>
        <dbReference type="EMBL" id="MBX63802.1"/>
    </source>
</evidence>
<accession>A0A2P2Q9X0</accession>